<dbReference type="Pfam" id="PF00850">
    <property type="entry name" value="Hist_deacetyl"/>
    <property type="match status" value="1"/>
</dbReference>
<evidence type="ECO:0000256" key="2">
    <source>
        <dbReference type="ARBA" id="ARBA00005947"/>
    </source>
</evidence>
<comment type="similarity">
    <text evidence="2">Belongs to the histone deacetylase family.</text>
</comment>
<dbReference type="PRINTS" id="PR01270">
    <property type="entry name" value="HDASUPER"/>
</dbReference>
<keyword evidence="4" id="KW-0378">Hydrolase</keyword>
<evidence type="ECO:0000256" key="5">
    <source>
        <dbReference type="ARBA" id="ARBA00022833"/>
    </source>
</evidence>
<keyword evidence="3" id="KW-0479">Metal-binding</keyword>
<comment type="cofactor">
    <cofactor evidence="1">
        <name>Zn(2+)</name>
        <dbReference type="ChEBI" id="CHEBI:29105"/>
    </cofactor>
</comment>
<dbReference type="CDD" id="cd10001">
    <property type="entry name" value="HDAC_classII_APAH"/>
    <property type="match status" value="1"/>
</dbReference>
<dbReference type="SUPFAM" id="SSF52768">
    <property type="entry name" value="Arginase/deacetylase"/>
    <property type="match status" value="1"/>
</dbReference>
<dbReference type="InterPro" id="IPR000286">
    <property type="entry name" value="HDACs"/>
</dbReference>
<dbReference type="PANTHER" id="PTHR10625">
    <property type="entry name" value="HISTONE DEACETYLASE HDAC1-RELATED"/>
    <property type="match status" value="1"/>
</dbReference>
<dbReference type="InterPro" id="IPR023696">
    <property type="entry name" value="Ureohydrolase_dom_sf"/>
</dbReference>
<name>A0ABU8TG17_9HYPH</name>
<keyword evidence="8" id="KW-1185">Reference proteome</keyword>
<evidence type="ECO:0000256" key="4">
    <source>
        <dbReference type="ARBA" id="ARBA00022801"/>
    </source>
</evidence>
<comment type="caution">
    <text evidence="7">The sequence shown here is derived from an EMBL/GenBank/DDBJ whole genome shotgun (WGS) entry which is preliminary data.</text>
</comment>
<reference evidence="7 8" key="1">
    <citation type="submission" date="2024-02" db="EMBL/GenBank/DDBJ databases">
        <title>Roseibium algae sp. nov., isolated from marine alga (Grateloupia sp.), showing potential in myo-inositol conversion.</title>
        <authorList>
            <person name="Wang Y."/>
        </authorList>
    </citation>
    <scope>NUCLEOTIDE SEQUENCE [LARGE SCALE GENOMIC DNA]</scope>
    <source>
        <strain evidence="7 8">H3510</strain>
    </source>
</reference>
<evidence type="ECO:0000313" key="7">
    <source>
        <dbReference type="EMBL" id="MEJ8472887.1"/>
    </source>
</evidence>
<dbReference type="EMBL" id="JBAKIA010000001">
    <property type="protein sequence ID" value="MEJ8472887.1"/>
    <property type="molecule type" value="Genomic_DNA"/>
</dbReference>
<evidence type="ECO:0000313" key="8">
    <source>
        <dbReference type="Proteomes" id="UP001385499"/>
    </source>
</evidence>
<accession>A0ABU8TG17</accession>
<protein>
    <submittedName>
        <fullName evidence="7">Histone deacetylase family protein</fullName>
    </submittedName>
</protein>
<dbReference type="InterPro" id="IPR037138">
    <property type="entry name" value="His_deacetylse_dom_sf"/>
</dbReference>
<dbReference type="Proteomes" id="UP001385499">
    <property type="component" value="Unassembled WGS sequence"/>
</dbReference>
<dbReference type="Gene3D" id="3.40.800.20">
    <property type="entry name" value="Histone deacetylase domain"/>
    <property type="match status" value="1"/>
</dbReference>
<evidence type="ECO:0000259" key="6">
    <source>
        <dbReference type="Pfam" id="PF00850"/>
    </source>
</evidence>
<keyword evidence="5" id="KW-0862">Zinc</keyword>
<gene>
    <name evidence="7" type="ORF">V6575_02200</name>
</gene>
<feature type="domain" description="Histone deacetylase" evidence="6">
    <location>
        <begin position="26"/>
        <end position="333"/>
    </location>
</feature>
<organism evidence="7 8">
    <name type="scientific">Roseibium algae</name>
    <dbReference type="NCBI Taxonomy" id="3123038"/>
    <lineage>
        <taxon>Bacteria</taxon>
        <taxon>Pseudomonadati</taxon>
        <taxon>Pseudomonadota</taxon>
        <taxon>Alphaproteobacteria</taxon>
        <taxon>Hyphomicrobiales</taxon>
        <taxon>Stappiaceae</taxon>
        <taxon>Roseibium</taxon>
    </lineage>
</organism>
<dbReference type="RefSeq" id="WP_340272380.1">
    <property type="nucleotide sequence ID" value="NZ_JBAKIA010000001.1"/>
</dbReference>
<dbReference type="PANTHER" id="PTHR10625:SF17">
    <property type="entry name" value="HISTONE DEACETYLASE 8"/>
    <property type="match status" value="1"/>
</dbReference>
<evidence type="ECO:0000256" key="1">
    <source>
        <dbReference type="ARBA" id="ARBA00001947"/>
    </source>
</evidence>
<sequence length="348" mass="38481">MKAIFDERQLKHNPEHYFRRGAYIPHPEQPERAILIRDMLIRNGFPVEQPSDYGLEPIKAVHDHGYVEFWKDAFARWQAEAGDAVAIPTYHPGRRRGRKSSSVFGQLGWYATDTSVPLTQNTYEAIYWSAQTAIETASRVAAGDQMAYGLCRPPGHHALSDGANGFCIFNNAAIAAQTLRGKFSKVAVFDIDTHTGNGTMDIFYERADVFMCSVHVDPANYPTYYLGYEDERGEGNGEGATLNLTLQPGATEDQILARFREGVKAIQDFGAEALVISLGFDMAEDDPLSEVGMTGHGFEVMAREIVQMGLPTALIQEGGYLGPSLSNNAEIYLTASRDELAKQKDTQT</sequence>
<evidence type="ECO:0000256" key="3">
    <source>
        <dbReference type="ARBA" id="ARBA00022723"/>
    </source>
</evidence>
<dbReference type="InterPro" id="IPR023801">
    <property type="entry name" value="His_deacetylse_dom"/>
</dbReference>
<proteinExistence type="inferred from homology"/>